<evidence type="ECO:0000259" key="1">
    <source>
        <dbReference type="Pfam" id="PF13672"/>
    </source>
</evidence>
<reference evidence="2 3" key="1">
    <citation type="submission" date="2020-08" db="EMBL/GenBank/DDBJ databases">
        <title>Genomic Encyclopedia of Type Strains, Phase IV (KMG-IV): sequencing the most valuable type-strain genomes for metagenomic binning, comparative biology and taxonomic classification.</title>
        <authorList>
            <person name="Goeker M."/>
        </authorList>
    </citation>
    <scope>NUCLEOTIDE SEQUENCE [LARGE SCALE GENOMIC DNA]</scope>
    <source>
        <strain evidence="2 3">DSM 26718</strain>
    </source>
</reference>
<dbReference type="InterPro" id="IPR036457">
    <property type="entry name" value="PPM-type-like_dom_sf"/>
</dbReference>
<evidence type="ECO:0000313" key="2">
    <source>
        <dbReference type="EMBL" id="MBB6059806.1"/>
    </source>
</evidence>
<dbReference type="SUPFAM" id="SSF81606">
    <property type="entry name" value="PP2C-like"/>
    <property type="match status" value="1"/>
</dbReference>
<dbReference type="InterPro" id="IPR001932">
    <property type="entry name" value="PPM-type_phosphatase-like_dom"/>
</dbReference>
<accession>A0A7W9T1D3</accession>
<dbReference type="RefSeq" id="WP_183403760.1">
    <property type="nucleotide sequence ID" value="NZ_JACHGG010000003.1"/>
</dbReference>
<name>A0A7W9T1D3_9BACT</name>
<dbReference type="Gene3D" id="3.60.40.10">
    <property type="entry name" value="PPM-type phosphatase domain"/>
    <property type="match status" value="1"/>
</dbReference>
<comment type="caution">
    <text evidence="2">The sequence shown here is derived from an EMBL/GenBank/DDBJ whole genome shotgun (WGS) entry which is preliminary data.</text>
</comment>
<gene>
    <name evidence="2" type="ORF">HNQ93_002666</name>
</gene>
<proteinExistence type="predicted"/>
<feature type="domain" description="PPM-type phosphatase" evidence="1">
    <location>
        <begin position="16"/>
        <end position="191"/>
    </location>
</feature>
<evidence type="ECO:0000313" key="3">
    <source>
        <dbReference type="Proteomes" id="UP000532746"/>
    </source>
</evidence>
<dbReference type="EMBL" id="JACHGG010000003">
    <property type="protein sequence ID" value="MBB6059806.1"/>
    <property type="molecule type" value="Genomic_DNA"/>
</dbReference>
<sequence length="246" mass="27595">MTIYQFLQRGEYHVDFCEDFTVVMPLGEDKLVCAVLDGCTLGQDSHFAATLGAKLLRKAAKEYYYQELYQPRTASLSLPEELKLLVAGVFHGFREMRNLLLLDTPELLTTLVILLLDTARREAMLLALGDATVAVNGELIRFEQQNRPDYLAYHLGEDFDAWYALQRQRLHVLACRDISLATDGIDSFRPVAGPALAEPAAVAHRLLVDEELAERAEMLNIKVRQLQNAAGLVPTDDVAIIRVRLP</sequence>
<dbReference type="Proteomes" id="UP000532746">
    <property type="component" value="Unassembled WGS sequence"/>
</dbReference>
<keyword evidence="3" id="KW-1185">Reference proteome</keyword>
<organism evidence="2 3">
    <name type="scientific">Hymenobacter luteus</name>
    <dbReference type="NCBI Taxonomy" id="1411122"/>
    <lineage>
        <taxon>Bacteria</taxon>
        <taxon>Pseudomonadati</taxon>
        <taxon>Bacteroidota</taxon>
        <taxon>Cytophagia</taxon>
        <taxon>Cytophagales</taxon>
        <taxon>Hymenobacteraceae</taxon>
        <taxon>Hymenobacter</taxon>
    </lineage>
</organism>
<dbReference type="Pfam" id="PF13672">
    <property type="entry name" value="PP2C_2"/>
    <property type="match status" value="1"/>
</dbReference>
<dbReference type="AlphaFoldDB" id="A0A7W9T1D3"/>
<protein>
    <recommendedName>
        <fullName evidence="1">PPM-type phosphatase domain-containing protein</fullName>
    </recommendedName>
</protein>